<proteinExistence type="predicted"/>
<dbReference type="STRING" id="30069.A0A182YK21"/>
<protein>
    <submittedName>
        <fullName evidence="4">Uncharacterized protein</fullName>
    </submittedName>
</protein>
<dbReference type="EnsemblMetazoa" id="ASTEI08807-RA">
    <property type="protein sequence ID" value="ASTEI08807-PA"/>
    <property type="gene ID" value="ASTEI08807"/>
</dbReference>
<reference evidence="4" key="2">
    <citation type="submission" date="2020-05" db="UniProtKB">
        <authorList>
            <consortium name="EnsemblMetazoa"/>
        </authorList>
    </citation>
    <scope>IDENTIFICATION</scope>
    <source>
        <strain evidence="4">Indian</strain>
    </source>
</reference>
<dbReference type="InterPro" id="IPR032675">
    <property type="entry name" value="LRR_dom_sf"/>
</dbReference>
<sequence length="502" mass="55178">MSTILVLLVIVGAGTTGAINEDGPSICDRCTCLIANTSSTVLSYDLLDCSRKNLQHMIGSWPERFDTTDPDREIVLSLSFNNITKLEQLPATTTNLVFSCRHCNLESLAGGLFIDTANVLRVDLSFNKLSGDSLGGEVFRGQYNAAENGVPLMLDELDLSSNVITQLQDDAFAHIVSLRHLSLARNPLGQITASTARALAQLVNLEHLDLSYASLTDIDESVFGELRALSELYIQGNLFTTIPQAVYQLGSLQFLQLAENPIEVLNFDHPLEQLVQLNVSSMAVLHTVEVDSFSNVKLLRTFTARNNTALEVFDLTVLQHVSYLKELDLSQSSLKHLHTPTAAEAAVAQHEEGAYSNALEVLLLDENPWHCDCALQQVLQFVRFANLPDYDEEDETRCETPYILTSLHLSELTHIEVCDQPAHDALNNAMYEKPAFLRPGAIFLSLLSVGIVVGLGIIIGLVIVCLKRRLKAQGLGFTSPVRYTSVRDSTTSAVYQTYPAAQ</sequence>
<evidence type="ECO:0000256" key="3">
    <source>
        <dbReference type="ARBA" id="ARBA00022737"/>
    </source>
</evidence>
<name>A0A182YK21_ANOST</name>
<keyword evidence="1" id="KW-0433">Leucine-rich repeat</keyword>
<dbReference type="VEuPathDB" id="VectorBase:ASTEI08807"/>
<dbReference type="Proteomes" id="UP000076408">
    <property type="component" value="Unassembled WGS sequence"/>
</dbReference>
<dbReference type="PANTHER" id="PTHR24373">
    <property type="entry name" value="SLIT RELATED LEUCINE-RICH REPEAT NEURONAL PROTEIN"/>
    <property type="match status" value="1"/>
</dbReference>
<keyword evidence="2" id="KW-0732">Signal</keyword>
<dbReference type="PANTHER" id="PTHR24373:SF275">
    <property type="entry name" value="TIR DOMAIN-CONTAINING PROTEIN"/>
    <property type="match status" value="1"/>
</dbReference>
<keyword evidence="3" id="KW-0677">Repeat</keyword>
<dbReference type="VEuPathDB" id="VectorBase:ASTE001124"/>
<evidence type="ECO:0000313" key="5">
    <source>
        <dbReference type="Proteomes" id="UP000076408"/>
    </source>
</evidence>
<accession>A0A182YK21</accession>
<dbReference type="SUPFAM" id="SSF52058">
    <property type="entry name" value="L domain-like"/>
    <property type="match status" value="2"/>
</dbReference>
<dbReference type="Gene3D" id="3.80.10.10">
    <property type="entry name" value="Ribonuclease Inhibitor"/>
    <property type="match status" value="3"/>
</dbReference>
<evidence type="ECO:0000256" key="1">
    <source>
        <dbReference type="ARBA" id="ARBA00022614"/>
    </source>
</evidence>
<dbReference type="OMA" id="CSMVIPK"/>
<dbReference type="SMART" id="SM00369">
    <property type="entry name" value="LRR_TYP"/>
    <property type="match status" value="4"/>
</dbReference>
<dbReference type="InterPro" id="IPR003591">
    <property type="entry name" value="Leu-rich_rpt_typical-subtyp"/>
</dbReference>
<dbReference type="VEuPathDB" id="VectorBase:ASTEI20_032339"/>
<keyword evidence="5" id="KW-1185">Reference proteome</keyword>
<dbReference type="InterPro" id="IPR001611">
    <property type="entry name" value="Leu-rich_rpt"/>
</dbReference>
<organism evidence="4 5">
    <name type="scientific">Anopheles stephensi</name>
    <name type="common">Indo-Pakistan malaria mosquito</name>
    <dbReference type="NCBI Taxonomy" id="30069"/>
    <lineage>
        <taxon>Eukaryota</taxon>
        <taxon>Metazoa</taxon>
        <taxon>Ecdysozoa</taxon>
        <taxon>Arthropoda</taxon>
        <taxon>Hexapoda</taxon>
        <taxon>Insecta</taxon>
        <taxon>Pterygota</taxon>
        <taxon>Neoptera</taxon>
        <taxon>Endopterygota</taxon>
        <taxon>Diptera</taxon>
        <taxon>Nematocera</taxon>
        <taxon>Culicoidea</taxon>
        <taxon>Culicidae</taxon>
        <taxon>Anophelinae</taxon>
        <taxon>Anopheles</taxon>
    </lineage>
</organism>
<dbReference type="Pfam" id="PF13855">
    <property type="entry name" value="LRR_8"/>
    <property type="match status" value="2"/>
</dbReference>
<evidence type="ECO:0000256" key="2">
    <source>
        <dbReference type="ARBA" id="ARBA00022729"/>
    </source>
</evidence>
<reference evidence="5" key="1">
    <citation type="journal article" date="2014" name="Genome Biol.">
        <title>Genome analysis of a major urban malaria vector mosquito, Anopheles stephensi.</title>
        <authorList>
            <person name="Jiang X."/>
            <person name="Peery A."/>
            <person name="Hall A.B."/>
            <person name="Sharma A."/>
            <person name="Chen X.G."/>
            <person name="Waterhouse R.M."/>
            <person name="Komissarov A."/>
            <person name="Riehle M.M."/>
            <person name="Shouche Y."/>
            <person name="Sharakhova M.V."/>
            <person name="Lawson D."/>
            <person name="Pakpour N."/>
            <person name="Arensburger P."/>
            <person name="Davidson V.L."/>
            <person name="Eiglmeier K."/>
            <person name="Emrich S."/>
            <person name="George P."/>
            <person name="Kennedy R.C."/>
            <person name="Mane S.P."/>
            <person name="Maslen G."/>
            <person name="Oringanje C."/>
            <person name="Qi Y."/>
            <person name="Settlage R."/>
            <person name="Tojo M."/>
            <person name="Tubio J.M."/>
            <person name="Unger M.F."/>
            <person name="Wang B."/>
            <person name="Vernick K.D."/>
            <person name="Ribeiro J.M."/>
            <person name="James A.A."/>
            <person name="Michel K."/>
            <person name="Riehle M.A."/>
            <person name="Luckhart S."/>
            <person name="Sharakhov I.V."/>
            <person name="Tu Z."/>
        </authorList>
    </citation>
    <scope>NUCLEOTIDE SEQUENCE [LARGE SCALE GENOMIC DNA]</scope>
    <source>
        <strain evidence="5">Indian</strain>
    </source>
</reference>
<evidence type="ECO:0000313" key="4">
    <source>
        <dbReference type="EnsemblMetazoa" id="ASTEI08807-PA"/>
    </source>
</evidence>
<dbReference type="InterPro" id="IPR050328">
    <property type="entry name" value="Dev_Immune_Receptor"/>
</dbReference>
<dbReference type="AlphaFoldDB" id="A0A182YK21"/>